<keyword evidence="12" id="KW-0391">Immunity</keyword>
<evidence type="ECO:0000256" key="14">
    <source>
        <dbReference type="ARBA" id="ARBA00022989"/>
    </source>
</evidence>
<keyword evidence="6" id="KW-0813">Transport</keyword>
<accession>A0A8X7CP45</accession>
<dbReference type="PROSITE" id="PS50939">
    <property type="entry name" value="CYTOCHROME_B561"/>
    <property type="match status" value="1"/>
</dbReference>
<keyword evidence="10 19" id="KW-0812">Transmembrane</keyword>
<dbReference type="Proteomes" id="UP000886998">
    <property type="component" value="Unassembled WGS sequence"/>
</dbReference>
<proteinExistence type="inferred from homology"/>
<dbReference type="PROSITE" id="PS51019">
    <property type="entry name" value="REELIN"/>
    <property type="match status" value="1"/>
</dbReference>
<dbReference type="EMBL" id="BMAV01021222">
    <property type="protein sequence ID" value="GFY75201.1"/>
    <property type="molecule type" value="Genomic_DNA"/>
</dbReference>
<evidence type="ECO:0000313" key="23">
    <source>
        <dbReference type="EMBL" id="GFY75201.1"/>
    </source>
</evidence>
<dbReference type="GO" id="GO:0005576">
    <property type="term" value="C:extracellular region"/>
    <property type="evidence" value="ECO:0007669"/>
    <property type="project" value="UniProtKB-SubCell"/>
</dbReference>
<evidence type="ECO:0000256" key="17">
    <source>
        <dbReference type="ARBA" id="ARBA00023136"/>
    </source>
</evidence>
<dbReference type="PROSITE" id="PS50836">
    <property type="entry name" value="DOMON"/>
    <property type="match status" value="1"/>
</dbReference>
<gene>
    <name evidence="23" type="primary">CG8399</name>
    <name evidence="23" type="ORF">TNIN_423631</name>
</gene>
<evidence type="ECO:0000256" key="10">
    <source>
        <dbReference type="ARBA" id="ARBA00022692"/>
    </source>
</evidence>
<keyword evidence="7" id="KW-0964">Secreted</keyword>
<evidence type="ECO:0000256" key="18">
    <source>
        <dbReference type="ARBA" id="ARBA00023180"/>
    </source>
</evidence>
<feature type="domain" description="DOMON" evidence="20">
    <location>
        <begin position="288"/>
        <end position="405"/>
    </location>
</feature>
<evidence type="ECO:0000256" key="7">
    <source>
        <dbReference type="ARBA" id="ARBA00022525"/>
    </source>
</evidence>
<evidence type="ECO:0000256" key="12">
    <source>
        <dbReference type="ARBA" id="ARBA00022859"/>
    </source>
</evidence>
<keyword evidence="14 19" id="KW-1133">Transmembrane helix</keyword>
<comment type="subcellular location">
    <subcellularLocation>
        <location evidence="2">Membrane</location>
        <topology evidence="2">Multi-pass membrane protein</topology>
    </subcellularLocation>
    <subcellularLocation>
        <location evidence="3">Secreted</location>
    </subcellularLocation>
</comment>
<feature type="domain" description="Reelin" evidence="22">
    <location>
        <begin position="86"/>
        <end position="258"/>
    </location>
</feature>
<evidence type="ECO:0000256" key="4">
    <source>
        <dbReference type="ARBA" id="ARBA00008501"/>
    </source>
</evidence>
<evidence type="ECO:0000256" key="8">
    <source>
        <dbReference type="ARBA" id="ARBA00022529"/>
    </source>
</evidence>
<feature type="transmembrane region" description="Helical" evidence="19">
    <location>
        <begin position="647"/>
        <end position="668"/>
    </location>
</feature>
<feature type="transmembrane region" description="Helical" evidence="19">
    <location>
        <begin position="448"/>
        <end position="467"/>
    </location>
</feature>
<feature type="transmembrane region" description="Helical" evidence="19">
    <location>
        <begin position="585"/>
        <end position="603"/>
    </location>
</feature>
<keyword evidence="18" id="KW-0325">Glycoprotein</keyword>
<comment type="cofactor">
    <cofactor evidence="1">
        <name>heme b</name>
        <dbReference type="ChEBI" id="CHEBI:60344"/>
    </cofactor>
</comment>
<dbReference type="PANTHER" id="PTHR45828:SF9">
    <property type="entry name" value="CELL WALL INTEGRITY AND STRESS RESPONSE COMPONENT 4-LIKE-RELATED"/>
    <property type="match status" value="1"/>
</dbReference>
<comment type="caution">
    <text evidence="23">The sequence shown here is derived from an EMBL/GenBank/DDBJ whole genome shotgun (WGS) entry which is preliminary data.</text>
</comment>
<feature type="transmembrane region" description="Helical" evidence="19">
    <location>
        <begin position="519"/>
        <end position="539"/>
    </location>
</feature>
<dbReference type="SMART" id="SM00664">
    <property type="entry name" value="DoH"/>
    <property type="match status" value="1"/>
</dbReference>
<evidence type="ECO:0000256" key="2">
    <source>
        <dbReference type="ARBA" id="ARBA00004141"/>
    </source>
</evidence>
<evidence type="ECO:0000256" key="1">
    <source>
        <dbReference type="ARBA" id="ARBA00001970"/>
    </source>
</evidence>
<dbReference type="CDD" id="cd09628">
    <property type="entry name" value="DOMON_SDR_2_like"/>
    <property type="match status" value="1"/>
</dbReference>
<dbReference type="CDD" id="cd08760">
    <property type="entry name" value="Cyt_b561_FRRS1_like"/>
    <property type="match status" value="1"/>
</dbReference>
<evidence type="ECO:0000256" key="6">
    <source>
        <dbReference type="ARBA" id="ARBA00022448"/>
    </source>
</evidence>
<keyword evidence="8" id="KW-0929">Antimicrobial</keyword>
<evidence type="ECO:0000256" key="16">
    <source>
        <dbReference type="ARBA" id="ARBA00023022"/>
    </source>
</evidence>
<evidence type="ECO:0000259" key="20">
    <source>
        <dbReference type="PROSITE" id="PS50836"/>
    </source>
</evidence>
<comment type="similarity">
    <text evidence="5">Belongs to the FRRS1 family.</text>
</comment>
<evidence type="ECO:0000256" key="15">
    <source>
        <dbReference type="ARBA" id="ARBA00023004"/>
    </source>
</evidence>
<evidence type="ECO:0000259" key="21">
    <source>
        <dbReference type="PROSITE" id="PS50939"/>
    </source>
</evidence>
<keyword evidence="11" id="KW-0732">Signal</keyword>
<evidence type="ECO:0000256" key="13">
    <source>
        <dbReference type="ARBA" id="ARBA00022982"/>
    </source>
</evidence>
<keyword evidence="16" id="KW-0044">Antibiotic</keyword>
<keyword evidence="9" id="KW-0399">Innate immunity</keyword>
<dbReference type="GO" id="GO:0016020">
    <property type="term" value="C:membrane"/>
    <property type="evidence" value="ECO:0007669"/>
    <property type="project" value="UniProtKB-SubCell"/>
</dbReference>
<dbReference type="InterPro" id="IPR042307">
    <property type="entry name" value="Reeler_sf"/>
</dbReference>
<keyword evidence="17 19" id="KW-0472">Membrane</keyword>
<evidence type="ECO:0000259" key="22">
    <source>
        <dbReference type="PROSITE" id="PS51019"/>
    </source>
</evidence>
<keyword evidence="13" id="KW-0249">Electron transport</keyword>
<dbReference type="InterPro" id="IPR005018">
    <property type="entry name" value="DOMON_domain"/>
</dbReference>
<evidence type="ECO:0000256" key="9">
    <source>
        <dbReference type="ARBA" id="ARBA00022588"/>
    </source>
</evidence>
<comment type="similarity">
    <text evidence="4">Belongs to the insect defense protein family.</text>
</comment>
<dbReference type="PANTHER" id="PTHR45828">
    <property type="entry name" value="CYTOCHROME B561/FERRIC REDUCTASE TRANSMEMBRANE"/>
    <property type="match status" value="1"/>
</dbReference>
<dbReference type="SMART" id="SM00665">
    <property type="entry name" value="B561"/>
    <property type="match status" value="1"/>
</dbReference>
<reference evidence="23" key="1">
    <citation type="submission" date="2020-08" db="EMBL/GenBank/DDBJ databases">
        <title>Multicomponent nature underlies the extraordinary mechanical properties of spider dragline silk.</title>
        <authorList>
            <person name="Kono N."/>
            <person name="Nakamura H."/>
            <person name="Mori M."/>
            <person name="Yoshida Y."/>
            <person name="Ohtoshi R."/>
            <person name="Malay A.D."/>
            <person name="Moran D.A.P."/>
            <person name="Tomita M."/>
            <person name="Numata K."/>
            <person name="Arakawa K."/>
        </authorList>
    </citation>
    <scope>NUCLEOTIDE SEQUENCE</scope>
</reference>
<dbReference type="InterPro" id="IPR051237">
    <property type="entry name" value="Ferric-chelate_Red/DefProt"/>
</dbReference>
<keyword evidence="15" id="KW-0408">Iron</keyword>
<keyword evidence="24" id="KW-1185">Reference proteome</keyword>
<dbReference type="InterPro" id="IPR002861">
    <property type="entry name" value="Reeler_dom"/>
</dbReference>
<evidence type="ECO:0000256" key="5">
    <source>
        <dbReference type="ARBA" id="ARBA00009195"/>
    </source>
</evidence>
<evidence type="ECO:0000256" key="11">
    <source>
        <dbReference type="ARBA" id="ARBA00022729"/>
    </source>
</evidence>
<dbReference type="CDD" id="cd08544">
    <property type="entry name" value="Reeler"/>
    <property type="match status" value="1"/>
</dbReference>
<feature type="domain" description="Cytochrome b561" evidence="21">
    <location>
        <begin position="408"/>
        <end position="612"/>
    </location>
</feature>
<evidence type="ECO:0000256" key="19">
    <source>
        <dbReference type="SAM" id="Phobius"/>
    </source>
</evidence>
<dbReference type="Gene3D" id="2.60.40.4060">
    <property type="entry name" value="Reeler domain"/>
    <property type="match status" value="1"/>
</dbReference>
<dbReference type="InterPro" id="IPR006593">
    <property type="entry name" value="Cyt_b561/ferric_Rdtase_TM"/>
</dbReference>
<feature type="transmembrane region" description="Helical" evidence="19">
    <location>
        <begin position="488"/>
        <end position="507"/>
    </location>
</feature>
<organism evidence="23 24">
    <name type="scientific">Trichonephila inaurata madagascariensis</name>
    <dbReference type="NCBI Taxonomy" id="2747483"/>
    <lineage>
        <taxon>Eukaryota</taxon>
        <taxon>Metazoa</taxon>
        <taxon>Ecdysozoa</taxon>
        <taxon>Arthropoda</taxon>
        <taxon>Chelicerata</taxon>
        <taxon>Arachnida</taxon>
        <taxon>Araneae</taxon>
        <taxon>Araneomorphae</taxon>
        <taxon>Entelegynae</taxon>
        <taxon>Araneoidea</taxon>
        <taxon>Nephilidae</taxon>
        <taxon>Trichonephila</taxon>
        <taxon>Trichonephila inaurata</taxon>
    </lineage>
</organism>
<protein>
    <submittedName>
        <fullName evidence="23">Putative ferric-chelate reductase 1 homolog</fullName>
    </submittedName>
</protein>
<dbReference type="GO" id="GO:0045087">
    <property type="term" value="P:innate immune response"/>
    <property type="evidence" value="ECO:0007669"/>
    <property type="project" value="UniProtKB-KW"/>
</dbReference>
<dbReference type="AlphaFoldDB" id="A0A8X7CP45"/>
<sequence>MNISVEIGNRIVDFPRQLKKFCESCLKWPHLTGASIPQGQTFYFCCNFPRTRNRVHRTSLPHPAIASSFPSTHNSSGCLIQALKMTAFAVVFLIGISLLGCNCRPDGAPKTACSSLTPVHSGIKPQRESSPYSVSVTKNGNKVRVRIFSSVGEEIEGFALQARSSKDRHRLVNGRFTTKDGISKTIDCLNGKENTLTQVNPTPKTEIVTEWLPSISLEEDVVFRATVAKTFAIFWTEIDSLPVRIKSDVPAQESSRSERKESKIQKMYEGCFESKGCFGTPGNCINNQDCLVLLSYTKQNDDIAFKLNGLLDNDEYMAFGLSNDPLMGDDNVFECVKRKGSLVARQSWNDGKSNVPRRELPRDSYEAAEFNGYSSCQFLSRYVTEANGKQFNLSNSTYYVLLAKGPMRNERLGYHTQRLASQQSINFTAFQRIDSETVSDAVKVHGTFMLTGWVGFVTLGMLFARHFKSAWGSNTLCGVKIWFAMHRFLMITSLVFIVIAFIVIFVHKNGWNFQTSNPHAILGCIATALGLIQPIMAIFRPAADHPKRYIFNWLHFLVGNAAHVIAIITIFFAVNLASSGLNKDFYWVMAVFVIVYLLFHLFFQVHSWSAERKKNNEVKMLDLAGRGGNAAQNGAPEKILVNEALRVIFLGIFAIFLAVILITMYALIGVA</sequence>
<dbReference type="Pfam" id="PF03351">
    <property type="entry name" value="DOMON"/>
    <property type="match status" value="1"/>
</dbReference>
<dbReference type="Pfam" id="PF02014">
    <property type="entry name" value="Reeler"/>
    <property type="match status" value="1"/>
</dbReference>
<dbReference type="Gene3D" id="1.20.120.1770">
    <property type="match status" value="1"/>
</dbReference>
<evidence type="ECO:0000256" key="3">
    <source>
        <dbReference type="ARBA" id="ARBA00004613"/>
    </source>
</evidence>
<feature type="transmembrane region" description="Helical" evidence="19">
    <location>
        <begin position="551"/>
        <end position="573"/>
    </location>
</feature>
<name>A0A8X7CP45_9ARAC</name>
<dbReference type="GO" id="GO:0042742">
    <property type="term" value="P:defense response to bacterium"/>
    <property type="evidence" value="ECO:0007669"/>
    <property type="project" value="UniProtKB-KW"/>
</dbReference>
<dbReference type="OrthoDB" id="6372137at2759"/>
<evidence type="ECO:0000313" key="24">
    <source>
        <dbReference type="Proteomes" id="UP000886998"/>
    </source>
</evidence>